<proteinExistence type="predicted"/>
<evidence type="ECO:0000259" key="4">
    <source>
        <dbReference type="PROSITE" id="PS01124"/>
    </source>
</evidence>
<keyword evidence="3" id="KW-0804">Transcription</keyword>
<dbReference type="PROSITE" id="PS01124">
    <property type="entry name" value="HTH_ARAC_FAMILY_2"/>
    <property type="match status" value="1"/>
</dbReference>
<evidence type="ECO:0000256" key="1">
    <source>
        <dbReference type="ARBA" id="ARBA00023015"/>
    </source>
</evidence>
<dbReference type="InterPro" id="IPR050204">
    <property type="entry name" value="AraC_XylS_family_regulators"/>
</dbReference>
<dbReference type="PANTHER" id="PTHR46796:SF13">
    <property type="entry name" value="HTH-TYPE TRANSCRIPTIONAL ACTIVATOR RHAS"/>
    <property type="match status" value="1"/>
</dbReference>
<reference evidence="5" key="1">
    <citation type="submission" date="2020-06" db="EMBL/GenBank/DDBJ databases">
        <authorList>
            <person name="Dong N."/>
        </authorList>
    </citation>
    <scope>NUCLEOTIDE SEQUENCE</scope>
    <source>
        <strain evidence="5">R1692</strain>
    </source>
</reference>
<keyword evidence="1" id="KW-0805">Transcription regulation</keyword>
<dbReference type="Proteomes" id="UP001170954">
    <property type="component" value="Unassembled WGS sequence"/>
</dbReference>
<dbReference type="Pfam" id="PF20240">
    <property type="entry name" value="DUF6597"/>
    <property type="match status" value="1"/>
</dbReference>
<name>A0ABT7NLD1_9SPHI</name>
<dbReference type="RefSeq" id="WP_286650747.1">
    <property type="nucleotide sequence ID" value="NZ_JACAGK010000011.1"/>
</dbReference>
<dbReference type="Gene3D" id="1.10.10.60">
    <property type="entry name" value="Homeodomain-like"/>
    <property type="match status" value="1"/>
</dbReference>
<evidence type="ECO:0000313" key="5">
    <source>
        <dbReference type="EMBL" id="MDM1047723.1"/>
    </source>
</evidence>
<dbReference type="SUPFAM" id="SSF46689">
    <property type="entry name" value="Homeodomain-like"/>
    <property type="match status" value="2"/>
</dbReference>
<sequence length="266" mass="31075">MQYKIVQPVSELRQFIQYYWELRGNEKAGQWERVFPDGCAGVFVNLGDTCLTDNGLSTLEFGKTYVVGAMCNYKDSFITSDTHLIGACFRPGAFTYFYDQYSREFLTNDTLELDDGSSFNLDKMIDRAYEYLNGFLWNRKRAKYNPMESIIHSITLSNKQLSVQELASKNYISVRQLERQFKKHIGLSPKEYLNIVRFQNAIKLIRKSDKRRSLLDIAFECGYYDHSHFTSEIKRITGILPSQLWNVAFLQGRDMKTELNLHKHSE</sequence>
<gene>
    <name evidence="5" type="ORF">HX018_05670</name>
</gene>
<reference evidence="5" key="2">
    <citation type="journal article" date="2022" name="Sci. Total Environ.">
        <title>Prevalence, transmission, and molecular epidemiology of tet(X)-positive bacteria among humans, animals, and environmental niches in China: An epidemiological, and genomic-based study.</title>
        <authorList>
            <person name="Dong N."/>
            <person name="Zeng Y."/>
            <person name="Cai C."/>
            <person name="Sun C."/>
            <person name="Lu J."/>
            <person name="Liu C."/>
            <person name="Zhou H."/>
            <person name="Sun Q."/>
            <person name="Shu L."/>
            <person name="Wang H."/>
            <person name="Wang Y."/>
            <person name="Wang S."/>
            <person name="Wu C."/>
            <person name="Chan E.W."/>
            <person name="Chen G."/>
            <person name="Shen Z."/>
            <person name="Chen S."/>
            <person name="Zhang R."/>
        </authorList>
    </citation>
    <scope>NUCLEOTIDE SEQUENCE</scope>
    <source>
        <strain evidence="5">R1692</strain>
    </source>
</reference>
<keyword evidence="2" id="KW-0238">DNA-binding</keyword>
<protein>
    <submittedName>
        <fullName evidence="5">Helix-turn-helix transcriptional regulator</fullName>
    </submittedName>
</protein>
<dbReference type="InterPro" id="IPR046532">
    <property type="entry name" value="DUF6597"/>
</dbReference>
<dbReference type="InterPro" id="IPR018060">
    <property type="entry name" value="HTH_AraC"/>
</dbReference>
<dbReference type="PANTHER" id="PTHR46796">
    <property type="entry name" value="HTH-TYPE TRANSCRIPTIONAL ACTIVATOR RHAS-RELATED"/>
    <property type="match status" value="1"/>
</dbReference>
<evidence type="ECO:0000256" key="2">
    <source>
        <dbReference type="ARBA" id="ARBA00023125"/>
    </source>
</evidence>
<evidence type="ECO:0000313" key="6">
    <source>
        <dbReference type="Proteomes" id="UP001170954"/>
    </source>
</evidence>
<keyword evidence="6" id="KW-1185">Reference proteome</keyword>
<organism evidence="5 6">
    <name type="scientific">Sphingobacterium hotanense</name>
    <dbReference type="NCBI Taxonomy" id="649196"/>
    <lineage>
        <taxon>Bacteria</taxon>
        <taxon>Pseudomonadati</taxon>
        <taxon>Bacteroidota</taxon>
        <taxon>Sphingobacteriia</taxon>
        <taxon>Sphingobacteriales</taxon>
        <taxon>Sphingobacteriaceae</taxon>
        <taxon>Sphingobacterium</taxon>
    </lineage>
</organism>
<dbReference type="EMBL" id="JACAGK010000011">
    <property type="protein sequence ID" value="MDM1047723.1"/>
    <property type="molecule type" value="Genomic_DNA"/>
</dbReference>
<comment type="caution">
    <text evidence="5">The sequence shown here is derived from an EMBL/GenBank/DDBJ whole genome shotgun (WGS) entry which is preliminary data.</text>
</comment>
<accession>A0ABT7NLD1</accession>
<dbReference type="Pfam" id="PF12833">
    <property type="entry name" value="HTH_18"/>
    <property type="match status" value="1"/>
</dbReference>
<evidence type="ECO:0000256" key="3">
    <source>
        <dbReference type="ARBA" id="ARBA00023163"/>
    </source>
</evidence>
<feature type="domain" description="HTH araC/xylS-type" evidence="4">
    <location>
        <begin position="145"/>
        <end position="247"/>
    </location>
</feature>
<dbReference type="SMART" id="SM00342">
    <property type="entry name" value="HTH_ARAC"/>
    <property type="match status" value="1"/>
</dbReference>
<dbReference type="InterPro" id="IPR009057">
    <property type="entry name" value="Homeodomain-like_sf"/>
</dbReference>